<evidence type="ECO:0000256" key="4">
    <source>
        <dbReference type="SAM" id="Coils"/>
    </source>
</evidence>
<dbReference type="PANTHER" id="PTHR32347:SF14">
    <property type="entry name" value="EFFLUX SYSTEM COMPONENT YKNX-RELATED"/>
    <property type="match status" value="1"/>
</dbReference>
<dbReference type="GO" id="GO:0022857">
    <property type="term" value="F:transmembrane transporter activity"/>
    <property type="evidence" value="ECO:0007669"/>
    <property type="project" value="InterPro"/>
</dbReference>
<evidence type="ECO:0000256" key="5">
    <source>
        <dbReference type="SAM" id="Phobius"/>
    </source>
</evidence>
<evidence type="ECO:0000256" key="3">
    <source>
        <dbReference type="ARBA" id="ARBA00023054"/>
    </source>
</evidence>
<feature type="domain" description="CusB-like beta-barrel" evidence="7">
    <location>
        <begin position="248"/>
        <end position="323"/>
    </location>
</feature>
<accession>A0A931J2V8</accession>
<dbReference type="Gene3D" id="2.40.420.20">
    <property type="match status" value="1"/>
</dbReference>
<keyword evidence="3 4" id="KW-0175">Coiled coil</keyword>
<protein>
    <submittedName>
        <fullName evidence="8">Efflux RND transporter periplasmic adaptor subunit</fullName>
    </submittedName>
</protein>
<organism evidence="8 9">
    <name type="scientific">Inhella proteolytica</name>
    <dbReference type="NCBI Taxonomy" id="2795029"/>
    <lineage>
        <taxon>Bacteria</taxon>
        <taxon>Pseudomonadati</taxon>
        <taxon>Pseudomonadota</taxon>
        <taxon>Betaproteobacteria</taxon>
        <taxon>Burkholderiales</taxon>
        <taxon>Sphaerotilaceae</taxon>
        <taxon>Inhella</taxon>
    </lineage>
</organism>
<name>A0A931J2V8_9BURK</name>
<keyword evidence="9" id="KW-1185">Reference proteome</keyword>
<dbReference type="SUPFAM" id="SSF111369">
    <property type="entry name" value="HlyD-like secretion proteins"/>
    <property type="match status" value="1"/>
</dbReference>
<reference evidence="8" key="1">
    <citation type="submission" date="2020-12" db="EMBL/GenBank/DDBJ databases">
        <title>The genome sequence of Inhella sp. 1Y17.</title>
        <authorList>
            <person name="Liu Y."/>
        </authorList>
    </citation>
    <scope>NUCLEOTIDE SEQUENCE</scope>
    <source>
        <strain evidence="8">1Y17</strain>
    </source>
</reference>
<dbReference type="GO" id="GO:0030313">
    <property type="term" value="C:cell envelope"/>
    <property type="evidence" value="ECO:0007669"/>
    <property type="project" value="UniProtKB-SubCell"/>
</dbReference>
<dbReference type="Pfam" id="PF25917">
    <property type="entry name" value="BSH_RND"/>
    <property type="match status" value="1"/>
</dbReference>
<dbReference type="InterPro" id="IPR058625">
    <property type="entry name" value="MdtA-like_BSH"/>
</dbReference>
<dbReference type="Gene3D" id="2.40.50.100">
    <property type="match status" value="1"/>
</dbReference>
<dbReference type="PANTHER" id="PTHR32347">
    <property type="entry name" value="EFFLUX SYSTEM COMPONENT YKNX-RELATED"/>
    <property type="match status" value="1"/>
</dbReference>
<dbReference type="InterPro" id="IPR050465">
    <property type="entry name" value="UPF0194_transport"/>
</dbReference>
<comment type="subcellular location">
    <subcellularLocation>
        <location evidence="1">Cell envelope</location>
    </subcellularLocation>
</comment>
<sequence length="427" mass="44998">MPQPDSPPPPADLDALLGAPARRGPRALIGLLLVLALGALAAWWLWPRSAPAPRYQTAQVTRGSLTVSVSATGTVQPTKKVNVGSELSGTVARVLVDLNDRVQRGQLLAELDSTRLREQVGGARAALAAARASLRQAEATQAETQAALQRQLAIQKASGGQLPSAQELEAVRAAQLRAQAQAAAAQAQVLQAEAALRADESNLRKTALRAPIDGVVLARAVDPGNAVAASLQAVTLFTLAEDLRSMKLDVAIDEADVGQVREGQVARFSVSAYPQREYPAQVRRVGYGPTTKDNVTTYLAELTVDNADLSLRPGMTATAWVTTAQRQDVLLVPNAALRFNPEAGAAPKPSAGSDVMARLMPRPPRAGASRAAGTDTRQVRQLWVLQDGQPRAVPVRPGVSDGRQTEVESEQLQPGMAVITGLAQATK</sequence>
<dbReference type="RefSeq" id="WP_198110350.1">
    <property type="nucleotide sequence ID" value="NZ_JAEDAK010000004.1"/>
</dbReference>
<feature type="transmembrane region" description="Helical" evidence="5">
    <location>
        <begin position="27"/>
        <end position="46"/>
    </location>
</feature>
<keyword evidence="5" id="KW-1133">Transmembrane helix</keyword>
<comment type="caution">
    <text evidence="8">The sequence shown here is derived from an EMBL/GenBank/DDBJ whole genome shotgun (WGS) entry which is preliminary data.</text>
</comment>
<feature type="coiled-coil region" evidence="4">
    <location>
        <begin position="173"/>
        <end position="202"/>
    </location>
</feature>
<dbReference type="Pfam" id="PF25954">
    <property type="entry name" value="Beta-barrel_RND_2"/>
    <property type="match status" value="1"/>
</dbReference>
<keyword evidence="5" id="KW-0812">Transmembrane</keyword>
<dbReference type="AlphaFoldDB" id="A0A931J2V8"/>
<evidence type="ECO:0000256" key="1">
    <source>
        <dbReference type="ARBA" id="ARBA00004196"/>
    </source>
</evidence>
<dbReference type="GO" id="GO:0016020">
    <property type="term" value="C:membrane"/>
    <property type="evidence" value="ECO:0007669"/>
    <property type="project" value="InterPro"/>
</dbReference>
<dbReference type="Gene3D" id="2.40.30.170">
    <property type="match status" value="1"/>
</dbReference>
<keyword evidence="5" id="KW-0472">Membrane</keyword>
<evidence type="ECO:0000313" key="9">
    <source>
        <dbReference type="Proteomes" id="UP000613266"/>
    </source>
</evidence>
<dbReference type="NCBIfam" id="TIGR01730">
    <property type="entry name" value="RND_mfp"/>
    <property type="match status" value="1"/>
</dbReference>
<comment type="similarity">
    <text evidence="2">Belongs to the membrane fusion protein (MFP) (TC 8.A.1) family.</text>
</comment>
<feature type="domain" description="Multidrug resistance protein MdtA-like barrel-sandwich hybrid" evidence="6">
    <location>
        <begin position="80"/>
        <end position="233"/>
    </location>
</feature>
<evidence type="ECO:0000259" key="6">
    <source>
        <dbReference type="Pfam" id="PF25917"/>
    </source>
</evidence>
<dbReference type="InterPro" id="IPR006143">
    <property type="entry name" value="RND_pump_MFP"/>
</dbReference>
<evidence type="ECO:0000259" key="7">
    <source>
        <dbReference type="Pfam" id="PF25954"/>
    </source>
</evidence>
<dbReference type="InterPro" id="IPR058792">
    <property type="entry name" value="Beta-barrel_RND_2"/>
</dbReference>
<proteinExistence type="inferred from homology"/>
<gene>
    <name evidence="8" type="ORF">I7X39_07440</name>
</gene>
<evidence type="ECO:0000256" key="2">
    <source>
        <dbReference type="ARBA" id="ARBA00009477"/>
    </source>
</evidence>
<evidence type="ECO:0000313" key="8">
    <source>
        <dbReference type="EMBL" id="MBH9576733.1"/>
    </source>
</evidence>
<dbReference type="EMBL" id="JAEDAK010000004">
    <property type="protein sequence ID" value="MBH9576733.1"/>
    <property type="molecule type" value="Genomic_DNA"/>
</dbReference>
<dbReference type="Proteomes" id="UP000613266">
    <property type="component" value="Unassembled WGS sequence"/>
</dbReference>